<evidence type="ECO:0000313" key="4">
    <source>
        <dbReference type="Proteomes" id="UP000762676"/>
    </source>
</evidence>
<comment type="caution">
    <text evidence="3">The sequence shown here is derived from an EMBL/GenBank/DDBJ whole genome shotgun (WGS) entry which is preliminary data.</text>
</comment>
<keyword evidence="3" id="KW-0675">Receptor</keyword>
<name>A0AAV4IHP1_9GAST</name>
<sequence>MYINRPTTELTLTEWAVAFSSSVRTNGEWEQVGISNSLRPQNFGQTFDTLYIEVSFKRLSRYYLINVIAPMLLLSCLCNVVFLVSAESGDKLSVALTLLLSESVFLSYTSSLMPRTSDELPLLTLFLLCLLVVNTMSILATMFVLKTFKRSKSGSLQPPQLLVTVMNLFGPHPEPDNHIASRTGSDERTLRKKGDISLPVDPENLATRRGGLLRTLPQKLAHVATLGWFVEKGAKYPTKISPGCVVNGKEGVAKSVWVKPTYTTGSSLGLEEPSWNKRTESIPVYGIPLPASTVVSFPTEDGCDALSDLYSENILDEETFCHGQVSKTHEKFEPSKNSRVKNSTEAANPDYQCLNKLACADNLSPRHTFTSKTGNTPCGLAWQYPPAPNADMPQYMLGKGSGSEIPSSSDYAQEWLFISRALDRMFFLLFNFLIGGVTVFFFAKVL</sequence>
<gene>
    <name evidence="3" type="ORF">ElyMa_003027100</name>
</gene>
<feature type="transmembrane region" description="Helical" evidence="1">
    <location>
        <begin position="63"/>
        <end position="85"/>
    </location>
</feature>
<evidence type="ECO:0000256" key="1">
    <source>
        <dbReference type="SAM" id="Phobius"/>
    </source>
</evidence>
<keyword evidence="1" id="KW-1133">Transmembrane helix</keyword>
<dbReference type="GO" id="GO:0005216">
    <property type="term" value="F:monoatomic ion channel activity"/>
    <property type="evidence" value="ECO:0007669"/>
    <property type="project" value="InterPro"/>
</dbReference>
<dbReference type="Pfam" id="PF02932">
    <property type="entry name" value="Neur_chan_memb"/>
    <property type="match status" value="1"/>
</dbReference>
<keyword evidence="1" id="KW-0812">Transmembrane</keyword>
<dbReference type="GO" id="GO:0016020">
    <property type="term" value="C:membrane"/>
    <property type="evidence" value="ECO:0007669"/>
    <property type="project" value="InterPro"/>
</dbReference>
<dbReference type="InterPro" id="IPR036719">
    <property type="entry name" value="Neuro-gated_channel_TM_sf"/>
</dbReference>
<evidence type="ECO:0000313" key="3">
    <source>
        <dbReference type="EMBL" id="GFS09005.1"/>
    </source>
</evidence>
<organism evidence="3 4">
    <name type="scientific">Elysia marginata</name>
    <dbReference type="NCBI Taxonomy" id="1093978"/>
    <lineage>
        <taxon>Eukaryota</taxon>
        <taxon>Metazoa</taxon>
        <taxon>Spiralia</taxon>
        <taxon>Lophotrochozoa</taxon>
        <taxon>Mollusca</taxon>
        <taxon>Gastropoda</taxon>
        <taxon>Heterobranchia</taxon>
        <taxon>Euthyneura</taxon>
        <taxon>Panpulmonata</taxon>
        <taxon>Sacoglossa</taxon>
        <taxon>Placobranchoidea</taxon>
        <taxon>Plakobranchidae</taxon>
        <taxon>Elysia</taxon>
    </lineage>
</organism>
<dbReference type="SUPFAM" id="SSF90112">
    <property type="entry name" value="Neurotransmitter-gated ion-channel transmembrane pore"/>
    <property type="match status" value="1"/>
</dbReference>
<keyword evidence="4" id="KW-1185">Reference proteome</keyword>
<dbReference type="Proteomes" id="UP000762676">
    <property type="component" value="Unassembled WGS sequence"/>
</dbReference>
<dbReference type="AlphaFoldDB" id="A0AAV4IHP1"/>
<evidence type="ECO:0000259" key="2">
    <source>
        <dbReference type="Pfam" id="PF02932"/>
    </source>
</evidence>
<dbReference type="GO" id="GO:0004888">
    <property type="term" value="F:transmembrane signaling receptor activity"/>
    <property type="evidence" value="ECO:0007669"/>
    <property type="project" value="InterPro"/>
</dbReference>
<dbReference type="InterPro" id="IPR006201">
    <property type="entry name" value="Neur_channel"/>
</dbReference>
<dbReference type="InterPro" id="IPR006029">
    <property type="entry name" value="Neurotrans-gated_channel_TM"/>
</dbReference>
<dbReference type="InterPro" id="IPR038050">
    <property type="entry name" value="Neuro_actylchol_rec"/>
</dbReference>
<accession>A0AAV4IHP1</accession>
<feature type="transmembrane region" description="Helical" evidence="1">
    <location>
        <begin position="122"/>
        <end position="145"/>
    </location>
</feature>
<feature type="domain" description="Neurotransmitter-gated ion-channel transmembrane" evidence="2">
    <location>
        <begin position="67"/>
        <end position="155"/>
    </location>
</feature>
<feature type="transmembrane region" description="Helical" evidence="1">
    <location>
        <begin position="425"/>
        <end position="443"/>
    </location>
</feature>
<protein>
    <submittedName>
        <fullName evidence="3">Neuronal acetylcholine receptor subunit alpha-7</fullName>
    </submittedName>
</protein>
<reference evidence="3 4" key="1">
    <citation type="journal article" date="2021" name="Elife">
        <title>Chloroplast acquisition without the gene transfer in kleptoplastic sea slugs, Plakobranchus ocellatus.</title>
        <authorList>
            <person name="Maeda T."/>
            <person name="Takahashi S."/>
            <person name="Yoshida T."/>
            <person name="Shimamura S."/>
            <person name="Takaki Y."/>
            <person name="Nagai Y."/>
            <person name="Toyoda A."/>
            <person name="Suzuki Y."/>
            <person name="Arimoto A."/>
            <person name="Ishii H."/>
            <person name="Satoh N."/>
            <person name="Nishiyama T."/>
            <person name="Hasebe M."/>
            <person name="Maruyama T."/>
            <person name="Minagawa J."/>
            <person name="Obokata J."/>
            <person name="Shigenobu S."/>
        </authorList>
    </citation>
    <scope>NUCLEOTIDE SEQUENCE [LARGE SCALE GENOMIC DNA]</scope>
</reference>
<dbReference type="CDD" id="cd19051">
    <property type="entry name" value="LGIC_TM_cation"/>
    <property type="match status" value="1"/>
</dbReference>
<dbReference type="EMBL" id="BMAT01006257">
    <property type="protein sequence ID" value="GFS09005.1"/>
    <property type="molecule type" value="Genomic_DNA"/>
</dbReference>
<dbReference type="Gene3D" id="1.20.58.390">
    <property type="entry name" value="Neurotransmitter-gated ion-channel transmembrane domain"/>
    <property type="match status" value="1"/>
</dbReference>
<dbReference type="PANTHER" id="PTHR18945">
    <property type="entry name" value="NEUROTRANSMITTER GATED ION CHANNEL"/>
    <property type="match status" value="1"/>
</dbReference>
<keyword evidence="1" id="KW-0472">Membrane</keyword>
<proteinExistence type="predicted"/>